<dbReference type="InterPro" id="IPR040819">
    <property type="entry name" value="Rol_Rep_N"/>
</dbReference>
<dbReference type="GO" id="GO:0016853">
    <property type="term" value="F:isomerase activity"/>
    <property type="evidence" value="ECO:0007669"/>
    <property type="project" value="UniProtKB-KW"/>
</dbReference>
<dbReference type="SUPFAM" id="SSF47413">
    <property type="entry name" value="lambda repressor-like DNA-binding domains"/>
    <property type="match status" value="1"/>
</dbReference>
<dbReference type="Pfam" id="PF18106">
    <property type="entry name" value="Rol_Rep_N"/>
    <property type="match status" value="1"/>
</dbReference>
<dbReference type="Pfam" id="PF02486">
    <property type="entry name" value="Rep_trans"/>
    <property type="match status" value="1"/>
</dbReference>
<dbReference type="AlphaFoldDB" id="V5ZEW3"/>
<gene>
    <name evidence="2" type="primary">rep</name>
</gene>
<feature type="domain" description="HTH cro/C1-type" evidence="1">
    <location>
        <begin position="40"/>
        <end position="91"/>
    </location>
</feature>
<dbReference type="SMART" id="SM00530">
    <property type="entry name" value="HTH_XRE"/>
    <property type="match status" value="1"/>
</dbReference>
<keyword evidence="2" id="KW-0413">Isomerase</keyword>
<dbReference type="EMBL" id="HG002395">
    <property type="protein sequence ID" value="CDF47223.1"/>
    <property type="molecule type" value="Genomic_DNA"/>
</dbReference>
<evidence type="ECO:0000313" key="2">
    <source>
        <dbReference type="EMBL" id="CDF47223.1"/>
    </source>
</evidence>
<protein>
    <submittedName>
        <fullName evidence="2">Putative topoisomerase</fullName>
    </submittedName>
</protein>
<reference evidence="2" key="1">
    <citation type="submission" date="2013-04" db="EMBL/GenBank/DDBJ databases">
        <authorList>
            <person name="Dingle K."/>
        </authorList>
    </citation>
    <scope>NUCLEOTIDE SEQUENCE</scope>
    <source>
        <strain evidence="2">Ox1485</strain>
    </source>
</reference>
<sequence length="410" mass="48096">MRSFKKIVHFTLFERWFTGISRLLWDWRNTMNNLEFALKMKNKRLASALSQGELASLTHVSRYSINRFENGKANASKETQNIILRCLNYYVCDNPFYLLVDYLSVRFPTTDALGVIRKVLGMKAKYFIHYDYGYYGYKEHYAYGEIKVMASDEEHMGVFLELKGAGSRNMEYVLQAQNRDWYSFLNRCLDCSGVIRRFDLAVNDMCGLLDIPVLSEKYRNGGAECRCKNYENVQSGKLGGKNRNLASTLYIGSKTSTKYFCLYEKQKEQATKKKHTDIINRFEIRLRGTKAVQAVEELLLTYNPHGLVFYLITDFVEFPDYPLWEIFIYHDNLPFEMNPVPVNMERTLQWLERQVMPSIVMIEEIDRLTGSNYMKMIDECTHLSEKQEMIVEQMYTDISAVIENEGVFYE</sequence>
<name>V5ZEW3_CLODI</name>
<dbReference type="InterPro" id="IPR003491">
    <property type="entry name" value="REP-like_C"/>
</dbReference>
<dbReference type="InterPro" id="IPR010982">
    <property type="entry name" value="Lambda_DNA-bd_dom_sf"/>
</dbReference>
<organism evidence="2">
    <name type="scientific">Clostridioides difficile</name>
    <name type="common">Peptoclostridium difficile</name>
    <dbReference type="NCBI Taxonomy" id="1496"/>
    <lineage>
        <taxon>Bacteria</taxon>
        <taxon>Bacillati</taxon>
        <taxon>Bacillota</taxon>
        <taxon>Clostridia</taxon>
        <taxon>Peptostreptococcales</taxon>
        <taxon>Peptostreptococcaceae</taxon>
        <taxon>Clostridioides</taxon>
    </lineage>
</organism>
<dbReference type="CDD" id="cd00093">
    <property type="entry name" value="HTH_XRE"/>
    <property type="match status" value="1"/>
</dbReference>
<accession>V5ZEW3</accession>
<evidence type="ECO:0000259" key="1">
    <source>
        <dbReference type="PROSITE" id="PS50943"/>
    </source>
</evidence>
<dbReference type="Pfam" id="PF01381">
    <property type="entry name" value="HTH_3"/>
    <property type="match status" value="1"/>
</dbReference>
<reference evidence="2" key="2">
    <citation type="submission" date="2013-11" db="EMBL/GenBank/DDBJ databases">
        <title>Evolutionary History of the Clostridium difficile Pathogenicity Locus.</title>
        <authorList>
            <person name="Dingle K.E."/>
            <person name="Elliott B."/>
            <person name="Robinson E."/>
            <person name="Griffiths D."/>
            <person name="Eyre D.W."/>
            <person name="Stoesser N."/>
            <person name="Vaughan A."/>
            <person name="Golubchik T."/>
            <person name="Fawley W.N."/>
            <person name="Wilcox M.H."/>
            <person name="Peto T.E."/>
            <person name="Walker A.S."/>
            <person name="Riley T.V."/>
            <person name="Crook D.W."/>
            <person name="Didelot X."/>
        </authorList>
    </citation>
    <scope>NUCLEOTIDE SEQUENCE</scope>
    <source>
        <strain evidence="2">Ox1485</strain>
    </source>
</reference>
<dbReference type="Gene3D" id="1.10.260.40">
    <property type="entry name" value="lambda repressor-like DNA-binding domains"/>
    <property type="match status" value="1"/>
</dbReference>
<proteinExistence type="predicted"/>
<dbReference type="InterPro" id="IPR001387">
    <property type="entry name" value="Cro/C1-type_HTH"/>
</dbReference>
<dbReference type="GO" id="GO:0003677">
    <property type="term" value="F:DNA binding"/>
    <property type="evidence" value="ECO:0007669"/>
    <property type="project" value="InterPro"/>
</dbReference>
<dbReference type="PROSITE" id="PS50943">
    <property type="entry name" value="HTH_CROC1"/>
    <property type="match status" value="1"/>
</dbReference>